<accession>A0ABD0L4X1</accession>
<dbReference type="AlphaFoldDB" id="A0ABD0L4X1"/>
<evidence type="ECO:0000313" key="2">
    <source>
        <dbReference type="Proteomes" id="UP001519460"/>
    </source>
</evidence>
<comment type="caution">
    <text evidence="1">The sequence shown here is derived from an EMBL/GenBank/DDBJ whole genome shotgun (WGS) entry which is preliminary data.</text>
</comment>
<dbReference type="Proteomes" id="UP001519460">
    <property type="component" value="Unassembled WGS sequence"/>
</dbReference>
<dbReference type="EMBL" id="JACVVK020000084">
    <property type="protein sequence ID" value="KAK7494356.1"/>
    <property type="molecule type" value="Genomic_DNA"/>
</dbReference>
<protein>
    <submittedName>
        <fullName evidence="1">Uncharacterized protein</fullName>
    </submittedName>
</protein>
<evidence type="ECO:0000313" key="1">
    <source>
        <dbReference type="EMBL" id="KAK7494356.1"/>
    </source>
</evidence>
<sequence>MPRLKMPGPFEKRKTRYKIRTESLTPYIEWRLPGYGSKYTHCCEAKVFPGTVSNRTAGFERSVVAGGIDSVGSCFPSTSGVVSWGMNLMCLDKLCLARRDGVLAP</sequence>
<organism evidence="1 2">
    <name type="scientific">Batillaria attramentaria</name>
    <dbReference type="NCBI Taxonomy" id="370345"/>
    <lineage>
        <taxon>Eukaryota</taxon>
        <taxon>Metazoa</taxon>
        <taxon>Spiralia</taxon>
        <taxon>Lophotrochozoa</taxon>
        <taxon>Mollusca</taxon>
        <taxon>Gastropoda</taxon>
        <taxon>Caenogastropoda</taxon>
        <taxon>Sorbeoconcha</taxon>
        <taxon>Cerithioidea</taxon>
        <taxon>Batillariidae</taxon>
        <taxon>Batillaria</taxon>
    </lineage>
</organism>
<reference evidence="1 2" key="1">
    <citation type="journal article" date="2023" name="Sci. Data">
        <title>Genome assembly of the Korean intertidal mud-creeper Batillaria attramentaria.</title>
        <authorList>
            <person name="Patra A.K."/>
            <person name="Ho P.T."/>
            <person name="Jun S."/>
            <person name="Lee S.J."/>
            <person name="Kim Y."/>
            <person name="Won Y.J."/>
        </authorList>
    </citation>
    <scope>NUCLEOTIDE SEQUENCE [LARGE SCALE GENOMIC DNA]</scope>
    <source>
        <strain evidence="1">Wonlab-2016</strain>
    </source>
</reference>
<gene>
    <name evidence="1" type="ORF">BaRGS_00014459</name>
</gene>
<name>A0ABD0L4X1_9CAEN</name>
<proteinExistence type="predicted"/>
<keyword evidence="2" id="KW-1185">Reference proteome</keyword>